<dbReference type="Gramene" id="evm.model.10.1643">
    <property type="protein sequence ID" value="cds.evm.model.10.1643"/>
    <property type="gene ID" value="evm.TU.10.1643"/>
</dbReference>
<dbReference type="Proteomes" id="UP000596661">
    <property type="component" value="Unassembled WGS sequence"/>
</dbReference>
<keyword evidence="2" id="KW-1185">Reference proteome</keyword>
<evidence type="ECO:0000313" key="2">
    <source>
        <dbReference type="Proteomes" id="UP000596661"/>
    </source>
</evidence>
<evidence type="ECO:0000313" key="1">
    <source>
        <dbReference type="EnsemblPlants" id="cds.evm.model.10.1643"/>
    </source>
</evidence>
<organism evidence="1 2">
    <name type="scientific">Cannabis sativa</name>
    <name type="common">Hemp</name>
    <name type="synonym">Marijuana</name>
    <dbReference type="NCBI Taxonomy" id="3483"/>
    <lineage>
        <taxon>Eukaryota</taxon>
        <taxon>Viridiplantae</taxon>
        <taxon>Streptophyta</taxon>
        <taxon>Embryophyta</taxon>
        <taxon>Tracheophyta</taxon>
        <taxon>Spermatophyta</taxon>
        <taxon>Magnoliopsida</taxon>
        <taxon>eudicotyledons</taxon>
        <taxon>Gunneridae</taxon>
        <taxon>Pentapetalae</taxon>
        <taxon>rosids</taxon>
        <taxon>fabids</taxon>
        <taxon>Rosales</taxon>
        <taxon>Cannabaceae</taxon>
        <taxon>Cannabis</taxon>
    </lineage>
</organism>
<evidence type="ECO:0008006" key="3">
    <source>
        <dbReference type="Google" id="ProtNLM"/>
    </source>
</evidence>
<reference evidence="1" key="1">
    <citation type="submission" date="2021-03" db="UniProtKB">
        <authorList>
            <consortium name="EnsemblPlants"/>
        </authorList>
    </citation>
    <scope>IDENTIFICATION</scope>
</reference>
<dbReference type="AlphaFoldDB" id="A0A803QKE8"/>
<protein>
    <recommendedName>
        <fullName evidence="3">Reverse transcriptase zinc-binding domain-containing protein</fullName>
    </recommendedName>
</protein>
<dbReference type="EMBL" id="UZAU01000821">
    <property type="status" value="NOT_ANNOTATED_CDS"/>
    <property type="molecule type" value="Genomic_DNA"/>
</dbReference>
<dbReference type="EnsemblPlants" id="evm.model.10.1643">
    <property type="protein sequence ID" value="cds.evm.model.10.1643"/>
    <property type="gene ID" value="evm.TU.10.1643"/>
</dbReference>
<accession>A0A803QKE8</accession>
<name>A0A803QKE8_CANSA</name>
<sequence>MLRGLKLLSLTPQMHPNAAKTSVYCHGMSELEVDRVLNVSGYARSYLSFRPALPRLIAWDNIYLPESAGGLGFRRRLDWNLAAMGKWYWKRIVSVNDIFKAKVSFGVFLSQNYTIKTGVELMAPQEVEISWRKFDWEWDRLITPKHWFIMWIFMGERLNTKDQVAKYNPNMSTLWRWI</sequence>
<proteinExistence type="predicted"/>